<reference evidence="2 3" key="1">
    <citation type="submission" date="2019-02" db="EMBL/GenBank/DDBJ databases">
        <title>Prokaryotic population dynamics and viral predation in marine succession experiment using metagenomics: the confinement effect.</title>
        <authorList>
            <person name="Haro-Moreno J.M."/>
            <person name="Rodriguez-Valera F."/>
            <person name="Lopez-Perez M."/>
        </authorList>
    </citation>
    <scope>NUCLEOTIDE SEQUENCE [LARGE SCALE GENOMIC DNA]</scope>
    <source>
        <strain evidence="2">MED-G169</strain>
    </source>
</reference>
<dbReference type="GO" id="GO:0019698">
    <property type="term" value="P:D-galacturonate catabolic process"/>
    <property type="evidence" value="ECO:0007669"/>
    <property type="project" value="TreeGrafter"/>
</dbReference>
<feature type="domain" description="Phospholipid/glycerol acyltransferase" evidence="1">
    <location>
        <begin position="94"/>
        <end position="203"/>
    </location>
</feature>
<evidence type="ECO:0000259" key="1">
    <source>
        <dbReference type="Pfam" id="PF01553"/>
    </source>
</evidence>
<dbReference type="GO" id="GO:0016746">
    <property type="term" value="F:acyltransferase activity"/>
    <property type="evidence" value="ECO:0007669"/>
    <property type="project" value="InterPro"/>
</dbReference>
<name>A0A520LLZ2_9GAMM</name>
<dbReference type="InterPro" id="IPR002123">
    <property type="entry name" value="Plipid/glycerol_acylTrfase"/>
</dbReference>
<dbReference type="PANTHER" id="PTHR30068">
    <property type="entry name" value="URONATE ISOMERASE"/>
    <property type="match status" value="1"/>
</dbReference>
<dbReference type="GO" id="GO:0042840">
    <property type="term" value="P:D-glucuronate catabolic process"/>
    <property type="evidence" value="ECO:0007669"/>
    <property type="project" value="TreeGrafter"/>
</dbReference>
<accession>A0A520LLZ2</accession>
<dbReference type="Proteomes" id="UP000318148">
    <property type="component" value="Unassembled WGS sequence"/>
</dbReference>
<gene>
    <name evidence="2" type="ORF">EVB02_03085</name>
</gene>
<organism evidence="2 3">
    <name type="scientific">SAR92 clade bacterium</name>
    <dbReference type="NCBI Taxonomy" id="2315479"/>
    <lineage>
        <taxon>Bacteria</taxon>
        <taxon>Pseudomonadati</taxon>
        <taxon>Pseudomonadota</taxon>
        <taxon>Gammaproteobacteria</taxon>
        <taxon>Cellvibrionales</taxon>
        <taxon>Porticoccaceae</taxon>
        <taxon>SAR92 clade</taxon>
    </lineage>
</organism>
<comment type="caution">
    <text evidence="2">The sequence shown here is derived from an EMBL/GenBank/DDBJ whole genome shotgun (WGS) entry which is preliminary data.</text>
</comment>
<protein>
    <recommendedName>
        <fullName evidence="1">Phospholipid/glycerol acyltransferase domain-containing protein</fullName>
    </recommendedName>
</protein>
<dbReference type="SUPFAM" id="SSF69593">
    <property type="entry name" value="Glycerol-3-phosphate (1)-acyltransferase"/>
    <property type="match status" value="1"/>
</dbReference>
<sequence length="388" mass="44976">MDSFDDIRPYNDQESKIAMERLLQNNEFLDLLSSKNNPFKFILFNTLFRYLSRPLLRRNLSKILMRINNVYDFQEEISKRLVRTLDETTSGYFFSGLETLKAKKSYLFLSNHRDIALDPALVNLAMRQVKRETVRIAIGDNLLSKEYATDLIRINKSFIVKRSFANRRQKLEFLKRLSQYIQQCLLKDKCSVWIAQAEGRAKTGKDFTDTALLKMLALCKSKVESFSDIVDRTNIIPVSIAYEYDPCIKEKVSEIYAKQNGQEYIKSTSEDLDSIVKGFLDFKGRVNVTFGNVISEGIDTADCLAKAIDQQIHSNYCLFPSNIVAWQSLNPDKKEILVELKSKWPNEDWLKAELDFKNHLISCLSDEFLKIAIQIYAEPVNSRLMYPI</sequence>
<dbReference type="EMBL" id="SHBO01000035">
    <property type="protein sequence ID" value="RZO05885.1"/>
    <property type="molecule type" value="Genomic_DNA"/>
</dbReference>
<evidence type="ECO:0000313" key="3">
    <source>
        <dbReference type="Proteomes" id="UP000318148"/>
    </source>
</evidence>
<dbReference type="AlphaFoldDB" id="A0A520LLZ2"/>
<proteinExistence type="predicted"/>
<evidence type="ECO:0000313" key="2">
    <source>
        <dbReference type="EMBL" id="RZO05885.1"/>
    </source>
</evidence>
<dbReference type="PANTHER" id="PTHR30068:SF3">
    <property type="entry name" value="PHOSPHOLIPID_GLYCEROL ACYLTRANSFERASE DOMAIN-CONTAINING PROTEIN"/>
    <property type="match status" value="1"/>
</dbReference>
<dbReference type="Pfam" id="PF01553">
    <property type="entry name" value="Acyltransferase"/>
    <property type="match status" value="1"/>
</dbReference>